<comment type="caution">
    <text evidence="3">The sequence shown here is derived from an EMBL/GenBank/DDBJ whole genome shotgun (WGS) entry which is preliminary data.</text>
</comment>
<dbReference type="GO" id="GO:0043171">
    <property type="term" value="P:peptide catabolic process"/>
    <property type="evidence" value="ECO:0007669"/>
    <property type="project" value="TreeGrafter"/>
</dbReference>
<evidence type="ECO:0000256" key="2">
    <source>
        <dbReference type="SAM" id="MobiDB-lite"/>
    </source>
</evidence>
<keyword evidence="4" id="KW-1185">Reference proteome</keyword>
<dbReference type="GO" id="GO:0005739">
    <property type="term" value="C:mitochondrion"/>
    <property type="evidence" value="ECO:0007669"/>
    <property type="project" value="TreeGrafter"/>
</dbReference>
<dbReference type="PANTHER" id="PTHR43690">
    <property type="entry name" value="NARDILYSIN"/>
    <property type="match status" value="1"/>
</dbReference>
<dbReference type="Gene3D" id="3.30.830.10">
    <property type="entry name" value="Metalloenzyme, LuxS/M16 peptidase-like"/>
    <property type="match status" value="1"/>
</dbReference>
<reference evidence="4" key="1">
    <citation type="journal article" date="2015" name="PLoS Genet.">
        <title>Genome Sequence and Transcriptome Analyses of Chrysochromulina tobin: Metabolic Tools for Enhanced Algal Fitness in the Prominent Order Prymnesiales (Haptophyceae).</title>
        <authorList>
            <person name="Hovde B.T."/>
            <person name="Deodato C.R."/>
            <person name="Hunsperger H.M."/>
            <person name="Ryken S.A."/>
            <person name="Yost W."/>
            <person name="Jha R.K."/>
            <person name="Patterson J."/>
            <person name="Monnat R.J. Jr."/>
            <person name="Barlow S.B."/>
            <person name="Starkenburg S.R."/>
            <person name="Cattolico R.A."/>
        </authorList>
    </citation>
    <scope>NUCLEOTIDE SEQUENCE</scope>
    <source>
        <strain evidence="4">CCMP291</strain>
    </source>
</reference>
<organism evidence="3 4">
    <name type="scientific">Chrysochromulina tobinii</name>
    <dbReference type="NCBI Taxonomy" id="1460289"/>
    <lineage>
        <taxon>Eukaryota</taxon>
        <taxon>Haptista</taxon>
        <taxon>Haptophyta</taxon>
        <taxon>Prymnesiophyceae</taxon>
        <taxon>Prymnesiales</taxon>
        <taxon>Chrysochromulinaceae</taxon>
        <taxon>Chrysochromulina</taxon>
    </lineage>
</organism>
<dbReference type="GO" id="GO:0004222">
    <property type="term" value="F:metalloendopeptidase activity"/>
    <property type="evidence" value="ECO:0007669"/>
    <property type="project" value="TreeGrafter"/>
</dbReference>
<dbReference type="GO" id="GO:0051603">
    <property type="term" value="P:proteolysis involved in protein catabolic process"/>
    <property type="evidence" value="ECO:0007669"/>
    <property type="project" value="TreeGrafter"/>
</dbReference>
<dbReference type="InterPro" id="IPR050626">
    <property type="entry name" value="Peptidase_M16"/>
</dbReference>
<dbReference type="PANTHER" id="PTHR43690:SF18">
    <property type="entry name" value="INSULIN-DEGRADING ENZYME-RELATED"/>
    <property type="match status" value="1"/>
</dbReference>
<evidence type="ECO:0000313" key="4">
    <source>
        <dbReference type="Proteomes" id="UP000037460"/>
    </source>
</evidence>
<dbReference type="OrthoDB" id="952271at2759"/>
<protein>
    <submittedName>
        <fullName evidence="3">Zinc-peroxisomal-like isoform 1</fullName>
    </submittedName>
</protein>
<gene>
    <name evidence="3" type="ORF">Ctob_003288</name>
</gene>
<dbReference type="AlphaFoldDB" id="A0A0M0JWN6"/>
<dbReference type="GO" id="GO:0005829">
    <property type="term" value="C:cytosol"/>
    <property type="evidence" value="ECO:0007669"/>
    <property type="project" value="TreeGrafter"/>
</dbReference>
<keyword evidence="1" id="KW-0479">Metal-binding</keyword>
<accession>A0A0M0JWN6</accession>
<sequence length="124" mass="13850">MQLEAEIESWMREFRSGPLAELSTSSFAEYQSAVSALLDEQPKTLQQETSQIWGELVEGTYRFQHEAQLARAVRELELTQVIGLFDDRFAADAPHRRVIVSHWSSQKDAGAAEPSPQKAATMGA</sequence>
<dbReference type="InterPro" id="IPR011249">
    <property type="entry name" value="Metalloenz_LuxS/M16"/>
</dbReference>
<dbReference type="GO" id="GO:0046872">
    <property type="term" value="F:metal ion binding"/>
    <property type="evidence" value="ECO:0007669"/>
    <property type="project" value="UniProtKB-KW"/>
</dbReference>
<proteinExistence type="predicted"/>
<evidence type="ECO:0000256" key="1">
    <source>
        <dbReference type="ARBA" id="ARBA00022723"/>
    </source>
</evidence>
<name>A0A0M0JWN6_9EUKA</name>
<evidence type="ECO:0000313" key="3">
    <source>
        <dbReference type="EMBL" id="KOO30553.1"/>
    </source>
</evidence>
<dbReference type="Proteomes" id="UP000037460">
    <property type="component" value="Unassembled WGS sequence"/>
</dbReference>
<dbReference type="EMBL" id="JWZX01002202">
    <property type="protein sequence ID" value="KOO30553.1"/>
    <property type="molecule type" value="Genomic_DNA"/>
</dbReference>
<feature type="region of interest" description="Disordered" evidence="2">
    <location>
        <begin position="102"/>
        <end position="124"/>
    </location>
</feature>
<dbReference type="SUPFAM" id="SSF63411">
    <property type="entry name" value="LuxS/MPP-like metallohydrolase"/>
    <property type="match status" value="1"/>
</dbReference>